<dbReference type="HOGENOM" id="CLU_2616980_0_0_7"/>
<name>A0A0B5FPB3_9BACT</name>
<gene>
    <name evidence="1" type="ORF">GSUB_01020</name>
</gene>
<evidence type="ECO:0000313" key="1">
    <source>
        <dbReference type="EMBL" id="AJF05451.1"/>
    </source>
</evidence>
<dbReference type="Proteomes" id="UP000035036">
    <property type="component" value="Chromosome"/>
</dbReference>
<evidence type="ECO:0000313" key="2">
    <source>
        <dbReference type="Proteomes" id="UP000035036"/>
    </source>
</evidence>
<reference evidence="1 2" key="1">
    <citation type="journal article" date="2015" name="Genome Announc.">
        <title>Genomes of Geoalkalibacter ferrihydriticus Z-0531T and Geoalkalibacter subterraneus Red1T, Two Haloalkaliphilic Metal-Reducing Deltaproteobacteria.</title>
        <authorList>
            <person name="Badalamenti J.P."/>
            <person name="Krajmalnik-Brown R."/>
            <person name="Torres C.I."/>
            <person name="Bond D.R."/>
        </authorList>
    </citation>
    <scope>NUCLEOTIDE SEQUENCE [LARGE SCALE GENOMIC DNA]</scope>
    <source>
        <strain evidence="1 2">Red1</strain>
    </source>
</reference>
<dbReference type="AlphaFoldDB" id="A0A0B5FPB3"/>
<accession>A0A0B5FPB3</accession>
<dbReference type="KEGG" id="gsb:GSUB_01020"/>
<proteinExistence type="predicted"/>
<dbReference type="STRING" id="483547.GSUB_01020"/>
<protein>
    <submittedName>
        <fullName evidence="1">Uncharacterized protein</fullName>
    </submittedName>
</protein>
<organism evidence="1 2">
    <name type="scientific">Geoalkalibacter subterraneus</name>
    <dbReference type="NCBI Taxonomy" id="483547"/>
    <lineage>
        <taxon>Bacteria</taxon>
        <taxon>Pseudomonadati</taxon>
        <taxon>Thermodesulfobacteriota</taxon>
        <taxon>Desulfuromonadia</taxon>
        <taxon>Desulfuromonadales</taxon>
        <taxon>Geoalkalibacteraceae</taxon>
        <taxon>Geoalkalibacter</taxon>
    </lineage>
</organism>
<dbReference type="EMBL" id="CP010311">
    <property type="protein sequence ID" value="AJF05451.1"/>
    <property type="molecule type" value="Genomic_DNA"/>
</dbReference>
<sequence length="78" mass="8959">MSSRFPVFSSQVAKMGGENVAQLKIRLSEGPQQASIFDRLPAKCQSRRFQDEFDREHRKCPGFVIFCHLLFGRPLAYP</sequence>
<keyword evidence="2" id="KW-1185">Reference proteome</keyword>